<proteinExistence type="inferred from homology"/>
<evidence type="ECO:0000256" key="14">
    <source>
        <dbReference type="SAM" id="Phobius"/>
    </source>
</evidence>
<keyword evidence="5" id="KW-0808">Transferase</keyword>
<dbReference type="GO" id="GO:0008654">
    <property type="term" value="P:phospholipid biosynthetic process"/>
    <property type="evidence" value="ECO:0007669"/>
    <property type="project" value="UniProtKB-KW"/>
</dbReference>
<keyword evidence="10" id="KW-0594">Phospholipid biosynthesis</keyword>
<protein>
    <recommendedName>
        <fullName evidence="15">Phospholipid/glycerol acyltransferase domain-containing protein</fullName>
    </recommendedName>
</protein>
<sequence length="442" mass="52020">FALQDGLAFMAYGAQAIAQDEFSKCFNQQPRRHFSLKTFMLGPIYCAGWVFRYFFLFPYRLSLLLAATLFFFLALPIVLYFKNDEWQRWLFRFYCQAFLRSWGSQIVYHGEKPRVDRPHIFVANHTSVIDYLILSAHEFPHATVAQKHGGIIGFMESSVLTLNGSLMFNRSEKNDRKVLAQKMRQHVSNPKNVPLLIFPEGTCVNNEYTVLFHKGAFELDAEICPVAIKYEKQWADAYWHSKTQTFTKHLLYLMTRWALVADVWYLRPRPKREGRSSAEFANEVKAEISDVARLKNLSWDGYFKNFAPPKEKQKRLQEGPQTRYGEVLMNRMRNISPRDRTPRLRRSSSFSNGDPHPFSSPYDESDQPPDWTEGHQSTHVRNQILVALEDRTRRTDMLRAVSARKADVVATWKRYTKMRSADMQRRRVENSSWRLWFKQRVQ</sequence>
<feature type="transmembrane region" description="Helical" evidence="14">
    <location>
        <begin position="34"/>
        <end position="55"/>
    </location>
</feature>
<evidence type="ECO:0000256" key="6">
    <source>
        <dbReference type="ARBA" id="ARBA00022692"/>
    </source>
</evidence>
<keyword evidence="9 14" id="KW-0472">Membrane</keyword>
<organism evidence="16 17">
    <name type="scientific">Blyttiomyces helicus</name>
    <dbReference type="NCBI Taxonomy" id="388810"/>
    <lineage>
        <taxon>Eukaryota</taxon>
        <taxon>Fungi</taxon>
        <taxon>Fungi incertae sedis</taxon>
        <taxon>Chytridiomycota</taxon>
        <taxon>Chytridiomycota incertae sedis</taxon>
        <taxon>Chytridiomycetes</taxon>
        <taxon>Chytridiomycetes incertae sedis</taxon>
        <taxon>Blyttiomyces</taxon>
    </lineage>
</organism>
<keyword evidence="7 14" id="KW-1133">Transmembrane helix</keyword>
<keyword evidence="8" id="KW-0443">Lipid metabolism</keyword>
<feature type="transmembrane region" description="Helical" evidence="14">
    <location>
        <begin position="61"/>
        <end position="81"/>
    </location>
</feature>
<evidence type="ECO:0000256" key="12">
    <source>
        <dbReference type="ARBA" id="ARBA00023315"/>
    </source>
</evidence>
<dbReference type="SMART" id="SM00563">
    <property type="entry name" value="PlsC"/>
    <property type="match status" value="1"/>
</dbReference>
<dbReference type="GO" id="GO:0019432">
    <property type="term" value="P:triglyceride biosynthetic process"/>
    <property type="evidence" value="ECO:0007669"/>
    <property type="project" value="TreeGrafter"/>
</dbReference>
<dbReference type="InterPro" id="IPR002123">
    <property type="entry name" value="Plipid/glycerol_acylTrfase"/>
</dbReference>
<gene>
    <name evidence="16" type="ORF">BDK51DRAFT_12602</name>
</gene>
<evidence type="ECO:0000256" key="3">
    <source>
        <dbReference type="ARBA" id="ARBA00008655"/>
    </source>
</evidence>
<dbReference type="EMBL" id="KZ996161">
    <property type="protein sequence ID" value="RKO89322.1"/>
    <property type="molecule type" value="Genomic_DNA"/>
</dbReference>
<evidence type="ECO:0000256" key="4">
    <source>
        <dbReference type="ARBA" id="ARBA00022516"/>
    </source>
</evidence>
<dbReference type="Proteomes" id="UP000269721">
    <property type="component" value="Unassembled WGS sequence"/>
</dbReference>
<dbReference type="AlphaFoldDB" id="A0A4P9WAS3"/>
<keyword evidence="12" id="KW-0012">Acyltransferase</keyword>
<evidence type="ECO:0000256" key="10">
    <source>
        <dbReference type="ARBA" id="ARBA00023209"/>
    </source>
</evidence>
<dbReference type="PANTHER" id="PTHR23063">
    <property type="entry name" value="PHOSPHOLIPID ACYLTRANSFERASE"/>
    <property type="match status" value="1"/>
</dbReference>
<dbReference type="InterPro" id="IPR045252">
    <property type="entry name" value="LPCAT1-like"/>
</dbReference>
<feature type="region of interest" description="Disordered" evidence="13">
    <location>
        <begin position="310"/>
        <end position="378"/>
    </location>
</feature>
<evidence type="ECO:0000256" key="1">
    <source>
        <dbReference type="ARBA" id="ARBA00004370"/>
    </source>
</evidence>
<evidence type="ECO:0000256" key="9">
    <source>
        <dbReference type="ARBA" id="ARBA00023136"/>
    </source>
</evidence>
<comment type="pathway">
    <text evidence="2">Lipid metabolism.</text>
</comment>
<evidence type="ECO:0000256" key="7">
    <source>
        <dbReference type="ARBA" id="ARBA00022989"/>
    </source>
</evidence>
<feature type="non-terminal residue" evidence="16">
    <location>
        <position position="442"/>
    </location>
</feature>
<evidence type="ECO:0000313" key="16">
    <source>
        <dbReference type="EMBL" id="RKO89322.1"/>
    </source>
</evidence>
<dbReference type="OrthoDB" id="202234at2759"/>
<dbReference type="CDD" id="cd07991">
    <property type="entry name" value="LPLAT_LPCAT1-like"/>
    <property type="match status" value="1"/>
</dbReference>
<keyword evidence="17" id="KW-1185">Reference proteome</keyword>
<dbReference type="GO" id="GO:0016020">
    <property type="term" value="C:membrane"/>
    <property type="evidence" value="ECO:0007669"/>
    <property type="project" value="UniProtKB-SubCell"/>
</dbReference>
<dbReference type="PANTHER" id="PTHR23063:SF2">
    <property type="entry name" value="GLYCEROL-3-PHOSPHATE ACYLTRANSFERASE 4, ISOFORM D-RELATED"/>
    <property type="match status" value="1"/>
</dbReference>
<evidence type="ECO:0000256" key="8">
    <source>
        <dbReference type="ARBA" id="ARBA00023098"/>
    </source>
</evidence>
<keyword evidence="11" id="KW-1208">Phospholipid metabolism</keyword>
<evidence type="ECO:0000256" key="5">
    <source>
        <dbReference type="ARBA" id="ARBA00022679"/>
    </source>
</evidence>
<dbReference type="SUPFAM" id="SSF69593">
    <property type="entry name" value="Glycerol-3-phosphate (1)-acyltransferase"/>
    <property type="match status" value="1"/>
</dbReference>
<accession>A0A4P9WAS3</accession>
<reference evidence="17" key="1">
    <citation type="journal article" date="2018" name="Nat. Microbiol.">
        <title>Leveraging single-cell genomics to expand the fungal tree of life.</title>
        <authorList>
            <person name="Ahrendt S.R."/>
            <person name="Quandt C.A."/>
            <person name="Ciobanu D."/>
            <person name="Clum A."/>
            <person name="Salamov A."/>
            <person name="Andreopoulos B."/>
            <person name="Cheng J.F."/>
            <person name="Woyke T."/>
            <person name="Pelin A."/>
            <person name="Henrissat B."/>
            <person name="Reynolds N.K."/>
            <person name="Benny G.L."/>
            <person name="Smith M.E."/>
            <person name="James T.Y."/>
            <person name="Grigoriev I.V."/>
        </authorList>
    </citation>
    <scope>NUCLEOTIDE SEQUENCE [LARGE SCALE GENOMIC DNA]</scope>
</reference>
<evidence type="ECO:0000259" key="15">
    <source>
        <dbReference type="SMART" id="SM00563"/>
    </source>
</evidence>
<keyword evidence="6 14" id="KW-0812">Transmembrane</keyword>
<dbReference type="GO" id="GO:0004366">
    <property type="term" value="F:glycerol-3-phosphate O-acyltransferase activity"/>
    <property type="evidence" value="ECO:0007669"/>
    <property type="project" value="TreeGrafter"/>
</dbReference>
<name>A0A4P9WAS3_9FUNG</name>
<dbReference type="Pfam" id="PF01553">
    <property type="entry name" value="Acyltransferase"/>
    <property type="match status" value="1"/>
</dbReference>
<dbReference type="GO" id="GO:0005783">
    <property type="term" value="C:endoplasmic reticulum"/>
    <property type="evidence" value="ECO:0007669"/>
    <property type="project" value="TreeGrafter"/>
</dbReference>
<keyword evidence="4" id="KW-0444">Lipid biosynthesis</keyword>
<feature type="domain" description="Phospholipid/glycerol acyltransferase" evidence="15">
    <location>
        <begin position="119"/>
        <end position="231"/>
    </location>
</feature>
<evidence type="ECO:0000313" key="17">
    <source>
        <dbReference type="Proteomes" id="UP000269721"/>
    </source>
</evidence>
<comment type="subcellular location">
    <subcellularLocation>
        <location evidence="1">Membrane</location>
    </subcellularLocation>
</comment>
<evidence type="ECO:0000256" key="13">
    <source>
        <dbReference type="SAM" id="MobiDB-lite"/>
    </source>
</evidence>
<comment type="similarity">
    <text evidence="3">Belongs to the 1-acyl-sn-glycerol-3-phosphate acyltransferase family.</text>
</comment>
<evidence type="ECO:0000256" key="11">
    <source>
        <dbReference type="ARBA" id="ARBA00023264"/>
    </source>
</evidence>
<feature type="non-terminal residue" evidence="16">
    <location>
        <position position="1"/>
    </location>
</feature>
<evidence type="ECO:0000256" key="2">
    <source>
        <dbReference type="ARBA" id="ARBA00005189"/>
    </source>
</evidence>